<evidence type="ECO:0000313" key="1">
    <source>
        <dbReference type="EMBL" id="PAP77418.1"/>
    </source>
</evidence>
<protein>
    <recommendedName>
        <fullName evidence="3">Acetylglutamate kinase</fullName>
    </recommendedName>
</protein>
<dbReference type="OrthoDB" id="1495732at2"/>
<evidence type="ECO:0008006" key="3">
    <source>
        <dbReference type="Google" id="ProtNLM"/>
    </source>
</evidence>
<dbReference type="SUPFAM" id="SSF53633">
    <property type="entry name" value="Carbamate kinase-like"/>
    <property type="match status" value="1"/>
</dbReference>
<dbReference type="EMBL" id="MQWD01000001">
    <property type="protein sequence ID" value="PAP77418.1"/>
    <property type="molecule type" value="Genomic_DNA"/>
</dbReference>
<sequence>MLVVYLDPYFLGDPLFVPGLAQDLAAREGGLVLVHGSGERGERALESLGRMPTAVDGVWQTDDAESRETIERAIRDLNREIVHELNEAGVSAIRVMGADRGLLKSPNGALVAGRTGWLGDLVGQGVVAVVAALVEGAEGPAEVDAAESSGVLAEALGVPLAVLTTRSVEGGGAVETLAEAFPDPSAAARAVAVPGRARAGLRVTLRQAEGSSAIVTTG</sequence>
<organism evidence="1 2">
    <name type="scientific">Rubrivirga marina</name>
    <dbReference type="NCBI Taxonomy" id="1196024"/>
    <lineage>
        <taxon>Bacteria</taxon>
        <taxon>Pseudomonadati</taxon>
        <taxon>Rhodothermota</taxon>
        <taxon>Rhodothermia</taxon>
        <taxon>Rhodothermales</taxon>
        <taxon>Rubricoccaceae</taxon>
        <taxon>Rubrivirga</taxon>
    </lineage>
</organism>
<accession>A0A271J2C6</accession>
<dbReference type="AlphaFoldDB" id="A0A271J2C6"/>
<dbReference type="RefSeq" id="WP_095511085.1">
    <property type="nucleotide sequence ID" value="NZ_MQWD01000001.1"/>
</dbReference>
<proteinExistence type="predicted"/>
<keyword evidence="2" id="KW-1185">Reference proteome</keyword>
<comment type="caution">
    <text evidence="1">The sequence shown here is derived from an EMBL/GenBank/DDBJ whole genome shotgun (WGS) entry which is preliminary data.</text>
</comment>
<gene>
    <name evidence="1" type="ORF">BSZ37_13715</name>
</gene>
<dbReference type="Gene3D" id="3.40.1160.10">
    <property type="entry name" value="Acetylglutamate kinase-like"/>
    <property type="match status" value="1"/>
</dbReference>
<dbReference type="Proteomes" id="UP000216339">
    <property type="component" value="Unassembled WGS sequence"/>
</dbReference>
<name>A0A271J2C6_9BACT</name>
<evidence type="ECO:0000313" key="2">
    <source>
        <dbReference type="Proteomes" id="UP000216339"/>
    </source>
</evidence>
<dbReference type="InterPro" id="IPR036393">
    <property type="entry name" value="AceGlu_kinase-like_sf"/>
</dbReference>
<reference evidence="1 2" key="1">
    <citation type="submission" date="2016-11" db="EMBL/GenBank/DDBJ databases">
        <title>Study of marine rhodopsin-containing bacteria.</title>
        <authorList>
            <person name="Yoshizawa S."/>
            <person name="Kumagai Y."/>
            <person name="Kogure K."/>
        </authorList>
    </citation>
    <scope>NUCLEOTIDE SEQUENCE [LARGE SCALE GENOMIC DNA]</scope>
    <source>
        <strain evidence="1 2">SAORIC-28</strain>
    </source>
</reference>